<dbReference type="KEGG" id="cee:CENDO_10400"/>
<evidence type="ECO:0000313" key="2">
    <source>
        <dbReference type="Proteomes" id="UP000296352"/>
    </source>
</evidence>
<reference evidence="1 2" key="1">
    <citation type="submission" date="2019-04" db="EMBL/GenBank/DDBJ databases">
        <title>Corynebacterium endometrii sp. nov., isolated from the uterus of a cow with endometritis.</title>
        <authorList>
            <person name="Ballas P."/>
            <person name="Ruckert C."/>
            <person name="Wagener K."/>
            <person name="Drillich M."/>
            <person name="Kaempfer P."/>
            <person name="Busse H.-J."/>
            <person name="Ehling-Schulz M."/>
        </authorList>
    </citation>
    <scope>NUCLEOTIDE SEQUENCE [LARGE SCALE GENOMIC DNA]</scope>
    <source>
        <strain evidence="1 2">LMM-1653</strain>
    </source>
</reference>
<sequence length="145" mass="15136">MHKKARRVAIIGAEPAALRTAERLVRAGMCVDLITSQTAPLGLLSRFAGLSGVAECAGRCPAGTTPLLRLIGNVTVGDGPGADITIREFHALAADADRDLVILELKARGVPVTTWEGVCAQSLSGVEPADWDEIAVAARRVPICV</sequence>
<gene>
    <name evidence="1" type="ORF">CENDO_10400</name>
</gene>
<name>A0A4P7QK42_9CORY</name>
<dbReference type="Gene3D" id="3.40.50.720">
    <property type="entry name" value="NAD(P)-binding Rossmann-like Domain"/>
    <property type="match status" value="1"/>
</dbReference>
<accession>A0A4P7QK42</accession>
<dbReference type="EMBL" id="CP039247">
    <property type="protein sequence ID" value="QCB29334.1"/>
    <property type="molecule type" value="Genomic_DNA"/>
</dbReference>
<dbReference type="RefSeq" id="WP_136141931.1">
    <property type="nucleotide sequence ID" value="NZ_CP039247.1"/>
</dbReference>
<proteinExistence type="predicted"/>
<dbReference type="OrthoDB" id="4411534at2"/>
<protein>
    <submittedName>
        <fullName evidence="1">Uncharacterized protein</fullName>
    </submittedName>
</protein>
<dbReference type="AlphaFoldDB" id="A0A4P7QK42"/>
<keyword evidence="2" id="KW-1185">Reference proteome</keyword>
<evidence type="ECO:0000313" key="1">
    <source>
        <dbReference type="EMBL" id="QCB29334.1"/>
    </source>
</evidence>
<organism evidence="1 2">
    <name type="scientific">Corynebacterium endometrii</name>
    <dbReference type="NCBI Taxonomy" id="2488819"/>
    <lineage>
        <taxon>Bacteria</taxon>
        <taxon>Bacillati</taxon>
        <taxon>Actinomycetota</taxon>
        <taxon>Actinomycetes</taxon>
        <taxon>Mycobacteriales</taxon>
        <taxon>Corynebacteriaceae</taxon>
        <taxon>Corynebacterium</taxon>
    </lineage>
</organism>
<dbReference type="Proteomes" id="UP000296352">
    <property type="component" value="Chromosome"/>
</dbReference>